<sequence>MEDSGISGGAGMREGEVFSDDGCVTCFCEVIAQTIVAALGSVPAKNIFCIKELSHVKAVVGQCLGAKQGWPARESKVLSFQDLFGHFRRRDNEDRLDAQTGRPGGPGGGFGVFLWVKIRRRKMEEKTRMRNSIVISMDWMDIEGSVGVFYETCEEMYDS</sequence>
<reference evidence="1" key="1">
    <citation type="submission" date="2020-09" db="EMBL/GenBank/DDBJ databases">
        <title>Genome-Enabled Discovery of Anthraquinone Biosynthesis in Senna tora.</title>
        <authorList>
            <person name="Kang S.-H."/>
            <person name="Pandey R.P."/>
            <person name="Lee C.-M."/>
            <person name="Sim J.-S."/>
            <person name="Jeong J.-T."/>
            <person name="Choi B.-S."/>
            <person name="Jung M."/>
            <person name="Ginzburg D."/>
            <person name="Zhao K."/>
            <person name="Won S.Y."/>
            <person name="Oh T.-J."/>
            <person name="Yu Y."/>
            <person name="Kim N.-H."/>
            <person name="Lee O.R."/>
            <person name="Lee T.-H."/>
            <person name="Bashyal P."/>
            <person name="Kim T.-S."/>
            <person name="Lee W.-H."/>
            <person name="Kawkins C."/>
            <person name="Kim C.-K."/>
            <person name="Kim J.S."/>
            <person name="Ahn B.O."/>
            <person name="Rhee S.Y."/>
            <person name="Sohng J.K."/>
        </authorList>
    </citation>
    <scope>NUCLEOTIDE SEQUENCE</scope>
    <source>
        <tissue evidence="1">Leaf</tissue>
    </source>
</reference>
<gene>
    <name evidence="1" type="ORF">G2W53_029312</name>
</gene>
<dbReference type="AlphaFoldDB" id="A0A834WBP6"/>
<organism evidence="1 2">
    <name type="scientific">Senna tora</name>
    <dbReference type="NCBI Taxonomy" id="362788"/>
    <lineage>
        <taxon>Eukaryota</taxon>
        <taxon>Viridiplantae</taxon>
        <taxon>Streptophyta</taxon>
        <taxon>Embryophyta</taxon>
        <taxon>Tracheophyta</taxon>
        <taxon>Spermatophyta</taxon>
        <taxon>Magnoliopsida</taxon>
        <taxon>eudicotyledons</taxon>
        <taxon>Gunneridae</taxon>
        <taxon>Pentapetalae</taxon>
        <taxon>rosids</taxon>
        <taxon>fabids</taxon>
        <taxon>Fabales</taxon>
        <taxon>Fabaceae</taxon>
        <taxon>Caesalpinioideae</taxon>
        <taxon>Cassia clade</taxon>
        <taxon>Senna</taxon>
    </lineage>
</organism>
<accession>A0A834WBP6</accession>
<evidence type="ECO:0000313" key="2">
    <source>
        <dbReference type="Proteomes" id="UP000634136"/>
    </source>
</evidence>
<dbReference type="EMBL" id="JAAIUW010000009">
    <property type="protein sequence ID" value="KAF7815343.1"/>
    <property type="molecule type" value="Genomic_DNA"/>
</dbReference>
<name>A0A834WBP6_9FABA</name>
<proteinExistence type="predicted"/>
<dbReference type="Proteomes" id="UP000634136">
    <property type="component" value="Unassembled WGS sequence"/>
</dbReference>
<protein>
    <submittedName>
        <fullName evidence="1">Cytochrome P450 71B23</fullName>
    </submittedName>
</protein>
<comment type="caution">
    <text evidence="1">The sequence shown here is derived from an EMBL/GenBank/DDBJ whole genome shotgun (WGS) entry which is preliminary data.</text>
</comment>
<keyword evidence="2" id="KW-1185">Reference proteome</keyword>
<evidence type="ECO:0000313" key="1">
    <source>
        <dbReference type="EMBL" id="KAF7815343.1"/>
    </source>
</evidence>